<dbReference type="Gene3D" id="1.20.1070.10">
    <property type="entry name" value="Rhodopsin 7-helix transmembrane proteins"/>
    <property type="match status" value="1"/>
</dbReference>
<keyword evidence="8 10" id="KW-0807">Transducer</keyword>
<feature type="transmembrane region" description="Helical" evidence="11">
    <location>
        <begin position="154"/>
        <end position="178"/>
    </location>
</feature>
<evidence type="ECO:0000256" key="9">
    <source>
        <dbReference type="ARBA" id="ARBA00061394"/>
    </source>
</evidence>
<evidence type="ECO:0000259" key="12">
    <source>
        <dbReference type="PROSITE" id="PS50262"/>
    </source>
</evidence>
<dbReference type="GO" id="GO:0005886">
    <property type="term" value="C:plasma membrane"/>
    <property type="evidence" value="ECO:0007669"/>
    <property type="project" value="UniProtKB-SubCell"/>
</dbReference>
<evidence type="ECO:0000256" key="6">
    <source>
        <dbReference type="ARBA" id="ARBA00023136"/>
    </source>
</evidence>
<evidence type="ECO:0000256" key="11">
    <source>
        <dbReference type="SAM" id="Phobius"/>
    </source>
</evidence>
<evidence type="ECO:0000256" key="2">
    <source>
        <dbReference type="ARBA" id="ARBA00022475"/>
    </source>
</evidence>
<reference evidence="14" key="1">
    <citation type="journal article" date="2017" name="PLoS ONE">
        <title>The Agassiz's desert tortoise genome provides a resource for the conservation of a threatened species.</title>
        <authorList>
            <person name="Tollis M."/>
            <person name="DeNardo D.F."/>
            <person name="Cornelius J.A."/>
            <person name="Dolby G.A."/>
            <person name="Edwards T."/>
            <person name="Henen B.T."/>
            <person name="Karl A.E."/>
            <person name="Murphy R.W."/>
            <person name="Kusumi K."/>
        </authorList>
    </citation>
    <scope>NUCLEOTIDE SEQUENCE [LARGE SCALE GENOMIC DNA]</scope>
</reference>
<proteinExistence type="inferred from homology"/>
<dbReference type="PANTHER" id="PTHR11334">
    <property type="entry name" value="MAS-RELATED G-PROTEIN COUPLED RECEPTOR"/>
    <property type="match status" value="1"/>
</dbReference>
<keyword evidence="4 11" id="KW-1133">Transmembrane helix</keyword>
<sequence length="347" mass="39414">NFAHVPFFGLTTLSPYNLGEEIKTGCVMFYAPPVTIYGITWLICLFGLVGNGIVLWFLSFHVKRNPFTVYILNLAVSDTFFLLCSTAYLIICVVEHPFCVNIVFIYIFMLFNVLSLLTYNTSLYLLTAISTERCLSVLYPFWYRCHRPEHLSAIVCALLWALSILLFCPVGVFCLVLPREHCVISFLPTCFLNVLIFAPIMILSSLTLFIKVRHSSQQHQPGKLYAVILLTVLFFLLFTVPQSVQIFLFYCKIYDSSEIFHMLASASSGINPFIYFLVGSYGKRQFRGSIKVALQRVFEEKTDSREHGEKTIVKNSNELHGAQPAPSGICLESPVDLNGIRNRFIMV</sequence>
<dbReference type="InterPro" id="IPR017452">
    <property type="entry name" value="GPCR_Rhodpsn_7TM"/>
</dbReference>
<dbReference type="GO" id="GO:0004930">
    <property type="term" value="F:G protein-coupled receptor activity"/>
    <property type="evidence" value="ECO:0007669"/>
    <property type="project" value="UniProtKB-KW"/>
</dbReference>
<keyword evidence="7 10" id="KW-0675">Receptor</keyword>
<dbReference type="Ensembl" id="ENSGAGT00000006429.1">
    <property type="protein sequence ID" value="ENSGAGP00000005525.1"/>
    <property type="gene ID" value="ENSGAGG00000004481.1"/>
</dbReference>
<reference evidence="13" key="3">
    <citation type="submission" date="2025-09" db="UniProtKB">
        <authorList>
            <consortium name="Ensembl"/>
        </authorList>
    </citation>
    <scope>IDENTIFICATION</scope>
</reference>
<evidence type="ECO:0000313" key="14">
    <source>
        <dbReference type="Proteomes" id="UP000291020"/>
    </source>
</evidence>
<keyword evidence="5 10" id="KW-0297">G-protein coupled receptor</keyword>
<dbReference type="PRINTS" id="PR00237">
    <property type="entry name" value="GPCRRHODOPSN"/>
</dbReference>
<feature type="domain" description="G-protein coupled receptors family 1 profile" evidence="12">
    <location>
        <begin position="50"/>
        <end position="275"/>
    </location>
</feature>
<accession>A0A452GU00</accession>
<protein>
    <recommendedName>
        <fullName evidence="12">G-protein coupled receptors family 1 profile domain-containing protein</fullName>
    </recommendedName>
</protein>
<dbReference type="PANTHER" id="PTHR11334:SF68">
    <property type="entry name" value="G-PROTEIN COUPLED RECEPTORS FAMILY 1 PROFILE DOMAIN-CONTAINING PROTEIN-RELATED"/>
    <property type="match status" value="1"/>
</dbReference>
<dbReference type="PRINTS" id="PR02108">
    <property type="entry name" value="MRGPCRFAMILY"/>
</dbReference>
<dbReference type="InterPro" id="IPR026234">
    <property type="entry name" value="MRGPCRFAMILY"/>
</dbReference>
<dbReference type="SUPFAM" id="SSF81321">
    <property type="entry name" value="Family A G protein-coupled receptor-like"/>
    <property type="match status" value="1"/>
</dbReference>
<feature type="transmembrane region" description="Helical" evidence="11">
    <location>
        <begin position="259"/>
        <end position="278"/>
    </location>
</feature>
<evidence type="ECO:0000256" key="5">
    <source>
        <dbReference type="ARBA" id="ARBA00023040"/>
    </source>
</evidence>
<keyword evidence="2" id="KW-1003">Cell membrane</keyword>
<comment type="similarity">
    <text evidence="9">Belongs to the G-protein coupled receptor 1 family. Mas subfamily.</text>
</comment>
<dbReference type="InterPro" id="IPR000276">
    <property type="entry name" value="GPCR_Rhodpsn"/>
</dbReference>
<evidence type="ECO:0000256" key="1">
    <source>
        <dbReference type="ARBA" id="ARBA00004651"/>
    </source>
</evidence>
<keyword evidence="3 10" id="KW-0812">Transmembrane</keyword>
<feature type="transmembrane region" description="Helical" evidence="11">
    <location>
        <begin position="184"/>
        <end position="210"/>
    </location>
</feature>
<evidence type="ECO:0000256" key="4">
    <source>
        <dbReference type="ARBA" id="ARBA00022989"/>
    </source>
</evidence>
<evidence type="ECO:0000256" key="10">
    <source>
        <dbReference type="RuleBase" id="RU000688"/>
    </source>
</evidence>
<dbReference type="Proteomes" id="UP000291020">
    <property type="component" value="Unassembled WGS sequence"/>
</dbReference>
<organism evidence="13 14">
    <name type="scientific">Gopherus agassizii</name>
    <name type="common">Agassiz's desert tortoise</name>
    <dbReference type="NCBI Taxonomy" id="38772"/>
    <lineage>
        <taxon>Eukaryota</taxon>
        <taxon>Metazoa</taxon>
        <taxon>Chordata</taxon>
        <taxon>Craniata</taxon>
        <taxon>Vertebrata</taxon>
        <taxon>Euteleostomi</taxon>
        <taxon>Archelosauria</taxon>
        <taxon>Testudinata</taxon>
        <taxon>Testudines</taxon>
        <taxon>Cryptodira</taxon>
        <taxon>Durocryptodira</taxon>
        <taxon>Testudinoidea</taxon>
        <taxon>Testudinidae</taxon>
        <taxon>Gopherus</taxon>
    </lineage>
</organism>
<feature type="transmembrane region" description="Helical" evidence="11">
    <location>
        <begin position="34"/>
        <end position="58"/>
    </location>
</feature>
<evidence type="ECO:0000256" key="8">
    <source>
        <dbReference type="ARBA" id="ARBA00023224"/>
    </source>
</evidence>
<feature type="transmembrane region" description="Helical" evidence="11">
    <location>
        <begin position="98"/>
        <end position="117"/>
    </location>
</feature>
<keyword evidence="14" id="KW-1185">Reference proteome</keyword>
<name>A0A452GU00_9SAUR</name>
<dbReference type="Pfam" id="PF00001">
    <property type="entry name" value="7tm_1"/>
    <property type="match status" value="1"/>
</dbReference>
<dbReference type="PROSITE" id="PS00237">
    <property type="entry name" value="G_PROTEIN_RECEP_F1_1"/>
    <property type="match status" value="1"/>
</dbReference>
<comment type="subcellular location">
    <subcellularLocation>
        <location evidence="1">Cell membrane</location>
        <topology evidence="1">Multi-pass membrane protein</topology>
    </subcellularLocation>
</comment>
<evidence type="ECO:0000313" key="13">
    <source>
        <dbReference type="Ensembl" id="ENSGAGP00000005525.1"/>
    </source>
</evidence>
<evidence type="ECO:0000256" key="3">
    <source>
        <dbReference type="ARBA" id="ARBA00022692"/>
    </source>
</evidence>
<dbReference type="AlphaFoldDB" id="A0A452GU00"/>
<feature type="transmembrane region" description="Helical" evidence="11">
    <location>
        <begin position="222"/>
        <end position="239"/>
    </location>
</feature>
<dbReference type="FunFam" id="1.20.1070.10:FF:000193">
    <property type="entry name" value="Mas-related G-protein coupled receptor member E"/>
    <property type="match status" value="1"/>
</dbReference>
<evidence type="ECO:0000256" key="7">
    <source>
        <dbReference type="ARBA" id="ARBA00023170"/>
    </source>
</evidence>
<reference evidence="13" key="2">
    <citation type="submission" date="2025-08" db="UniProtKB">
        <authorList>
            <consortium name="Ensembl"/>
        </authorList>
    </citation>
    <scope>IDENTIFICATION</scope>
</reference>
<keyword evidence="6 11" id="KW-0472">Membrane</keyword>
<dbReference type="PROSITE" id="PS50262">
    <property type="entry name" value="G_PROTEIN_RECEP_F1_2"/>
    <property type="match status" value="1"/>
</dbReference>
<feature type="transmembrane region" description="Helical" evidence="11">
    <location>
        <begin position="70"/>
        <end position="91"/>
    </location>
</feature>